<comment type="similarity">
    <text evidence="1">Belongs to the apolipoprotein L family.</text>
</comment>
<dbReference type="GO" id="GO:0016020">
    <property type="term" value="C:membrane"/>
    <property type="evidence" value="ECO:0007669"/>
    <property type="project" value="TreeGrafter"/>
</dbReference>
<protein>
    <submittedName>
        <fullName evidence="2">Apolipoprotein L</fullName>
    </submittedName>
</protein>
<dbReference type="AlphaFoldDB" id="A0A8C8M5N0"/>
<reference evidence="2" key="1">
    <citation type="submission" date="2025-08" db="UniProtKB">
        <authorList>
            <consortium name="Ensembl"/>
        </authorList>
    </citation>
    <scope>IDENTIFICATION</scope>
</reference>
<evidence type="ECO:0000313" key="3">
    <source>
        <dbReference type="Proteomes" id="UP000694402"/>
    </source>
</evidence>
<dbReference type="GeneTree" id="ENSGT01030000234599"/>
<name>A0A8C8M5N0_ONCTS</name>
<dbReference type="PANTHER" id="PTHR14096">
    <property type="entry name" value="APOLIPOPROTEIN L"/>
    <property type="match status" value="1"/>
</dbReference>
<evidence type="ECO:0000313" key="2">
    <source>
        <dbReference type="Ensembl" id="ENSOTSP00005065398.2"/>
    </source>
</evidence>
<reference evidence="2" key="2">
    <citation type="submission" date="2025-09" db="UniProtKB">
        <authorList>
            <consortium name="Ensembl"/>
        </authorList>
    </citation>
    <scope>IDENTIFICATION</scope>
</reference>
<proteinExistence type="inferred from homology"/>
<dbReference type="GO" id="GO:0042157">
    <property type="term" value="P:lipoprotein metabolic process"/>
    <property type="evidence" value="ECO:0007669"/>
    <property type="project" value="InterPro"/>
</dbReference>
<dbReference type="GO" id="GO:0008289">
    <property type="term" value="F:lipid binding"/>
    <property type="evidence" value="ECO:0007669"/>
    <property type="project" value="InterPro"/>
</dbReference>
<gene>
    <name evidence="2" type="primary">LOC112234096</name>
</gene>
<dbReference type="Proteomes" id="UP000694402">
    <property type="component" value="Unassembled WGS sequence"/>
</dbReference>
<dbReference type="InterPro" id="IPR008405">
    <property type="entry name" value="ApoL"/>
</dbReference>
<accession>A0A8C8M5N0</accession>
<evidence type="ECO:0000256" key="1">
    <source>
        <dbReference type="ARBA" id="ARBA00010090"/>
    </source>
</evidence>
<dbReference type="GO" id="GO:0005576">
    <property type="term" value="C:extracellular region"/>
    <property type="evidence" value="ECO:0007669"/>
    <property type="project" value="InterPro"/>
</dbReference>
<keyword evidence="3" id="KW-1185">Reference proteome</keyword>
<dbReference type="Pfam" id="PF05461">
    <property type="entry name" value="ApoL"/>
    <property type="match status" value="1"/>
</dbReference>
<organism evidence="2 3">
    <name type="scientific">Oncorhynchus tshawytscha</name>
    <name type="common">Chinook salmon</name>
    <name type="synonym">Salmo tshawytscha</name>
    <dbReference type="NCBI Taxonomy" id="74940"/>
    <lineage>
        <taxon>Eukaryota</taxon>
        <taxon>Metazoa</taxon>
        <taxon>Chordata</taxon>
        <taxon>Craniata</taxon>
        <taxon>Vertebrata</taxon>
        <taxon>Euteleostomi</taxon>
        <taxon>Actinopterygii</taxon>
        <taxon>Neopterygii</taxon>
        <taxon>Teleostei</taxon>
        <taxon>Protacanthopterygii</taxon>
        <taxon>Salmoniformes</taxon>
        <taxon>Salmonidae</taxon>
        <taxon>Salmoninae</taxon>
        <taxon>Oncorhynchus</taxon>
    </lineage>
</organism>
<dbReference type="Ensembl" id="ENSOTST00005071047.2">
    <property type="protein sequence ID" value="ENSOTSP00005065398.2"/>
    <property type="gene ID" value="ENSOTSG00005030746.2"/>
</dbReference>
<dbReference type="GO" id="GO:0006869">
    <property type="term" value="P:lipid transport"/>
    <property type="evidence" value="ECO:0007669"/>
    <property type="project" value="InterPro"/>
</dbReference>
<dbReference type="PANTHER" id="PTHR14096:SF57">
    <property type="entry name" value="APOLIPOPROTEIN L4"/>
    <property type="match status" value="1"/>
</dbReference>
<sequence>MEKNRLYRQSLPNSFRTRLNVIGTGSFMVLSKKWTVRRYMDLTWGESLWEVLKTTFHWTCLGDKATLFSNDINQTRKCPNTGRASCHELTRELLGQYISDTLSNIHTVREFCDRHSKWALQRETELEMMRDIKQRADRIDLKFDHVRNSETKAKAFGEFVWSGLTQGTADSRREELEKELGAVLKDTLGGLEKLDYFLNAVECLAVTCLLVFEENRFFCLPQGTSPASVQAVITAARISCPLLIYFKRDAKAFFMPSLLNVEVLALQLDRYTQISQQLCKRMDIVSSISQMLFWKKKNDIPVVNLGDVSEKSIEKMMDHLNQLNDIRMDQHLRLTFMFQEAAQRFIGRFSQRRPRMEQFLTDLEENAVQLDRMKLGAKISSVAGSSVGVAGGILSIVGLALSPVTAGVSLALTITGVSLGVTSGVNSLATGITEMKVNSIHEKKASKVFQSFMEDVESLQESLENVATNMEPILGQSRVGGVLGAGKVIATAGAIGKGIDSIVDCASALSVKALAKEDLIVSAGKLALQEGKAARNLPKLAGDIPDIGQVAKGTPLALSSSARAGFITLNALFIGLDVFFICKDSVCLAKGSKSEFSQLIRARAALWRTELDSWQRIYDSLCRGIWKFRKCQRILAQPFYPPGGESEREKTM</sequence>